<evidence type="ECO:0000313" key="2">
    <source>
        <dbReference type="Proteomes" id="UP000317778"/>
    </source>
</evidence>
<organism evidence="1 2">
    <name type="scientific">candidate division TA06 bacterium B3_TA06</name>
    <dbReference type="NCBI Taxonomy" id="2012487"/>
    <lineage>
        <taxon>Bacteria</taxon>
        <taxon>Bacteria division TA06</taxon>
    </lineage>
</organism>
<sequence>MDFDNAIEGYRITPNNAKILVSIAHVVRDFSLAAELKLRATYIRRRKQKVLKTDGVKKSRLEMNLNKEK</sequence>
<dbReference type="EMBL" id="NJBO01000020">
    <property type="protein sequence ID" value="TKJ40163.1"/>
    <property type="molecule type" value="Genomic_DNA"/>
</dbReference>
<dbReference type="AlphaFoldDB" id="A0A532UYX6"/>
<name>A0A532UYX6_UNCT6</name>
<proteinExistence type="predicted"/>
<accession>A0A532UYX6</accession>
<reference evidence="1 2" key="1">
    <citation type="submission" date="2017-06" db="EMBL/GenBank/DDBJ databases">
        <title>Novel microbial phyla capable of carbon fixation and sulfur reduction in deep-sea sediments.</title>
        <authorList>
            <person name="Huang J."/>
            <person name="Baker B."/>
            <person name="Wang Y."/>
        </authorList>
    </citation>
    <scope>NUCLEOTIDE SEQUENCE [LARGE SCALE GENOMIC DNA]</scope>
    <source>
        <strain evidence="1">B3_TA06</strain>
    </source>
</reference>
<evidence type="ECO:0000313" key="1">
    <source>
        <dbReference type="EMBL" id="TKJ40163.1"/>
    </source>
</evidence>
<gene>
    <name evidence="1" type="ORF">CEE36_09895</name>
</gene>
<protein>
    <submittedName>
        <fullName evidence="1">Uncharacterized protein</fullName>
    </submittedName>
</protein>
<dbReference type="Proteomes" id="UP000317778">
    <property type="component" value="Unassembled WGS sequence"/>
</dbReference>
<comment type="caution">
    <text evidence="1">The sequence shown here is derived from an EMBL/GenBank/DDBJ whole genome shotgun (WGS) entry which is preliminary data.</text>
</comment>